<sequence length="373" mass="42846">MHAPEGEITIFKLTGERGLTIGKIKNKENVTKSALASLRIAVKSYFKTYQVASDKHVVKDMCVENEHPFYEYSKERIDLFCENTDYQEVYLQCVFHFHHFFELLLKDILVSVHPKLAYKVNLNGDNSATILDILLNKRPHDLTSDNTAEFMTSLNRVISLMKLEGDTSSIPVISKIINDNKQTLVDLNQLRNRVWHKGVYLLRLNELDQFISQNVFPLVIKCLEFSDYNKLESYWKYKKSTLDPINEIIKSGQNQIDYERIAFFKAYGLACYTIPIWNFDLDQIEARANAIITALDDLDVTTCFVCNKETLLVSTETDFNTDKEGAPVSIWIRSIGAECLNCSLKISPDIGEPQSHGVDCDILWRFEDVLTET</sequence>
<accession>A0A1G5GTP1</accession>
<dbReference type="Proteomes" id="UP000198538">
    <property type="component" value="Unassembled WGS sequence"/>
</dbReference>
<dbReference type="EMBL" id="FMVM01000006">
    <property type="protein sequence ID" value="SCY54530.1"/>
    <property type="molecule type" value="Genomic_DNA"/>
</dbReference>
<name>A0A1G5GTP1_9BACL</name>
<protein>
    <submittedName>
        <fullName evidence="1">Uncharacterized protein</fullName>
    </submittedName>
</protein>
<keyword evidence="2" id="KW-1185">Reference proteome</keyword>
<evidence type="ECO:0000313" key="1">
    <source>
        <dbReference type="EMBL" id="SCY54530.1"/>
    </source>
</evidence>
<evidence type="ECO:0000313" key="2">
    <source>
        <dbReference type="Proteomes" id="UP000198538"/>
    </source>
</evidence>
<reference evidence="2" key="1">
    <citation type="submission" date="2016-10" db="EMBL/GenBank/DDBJ databases">
        <authorList>
            <person name="Varghese N."/>
            <person name="Submissions S."/>
        </authorList>
    </citation>
    <scope>NUCLEOTIDE SEQUENCE [LARGE SCALE GENOMIC DNA]</scope>
    <source>
        <strain evidence="2">BL9</strain>
    </source>
</reference>
<organism evidence="1 2">
    <name type="scientific">Paenibacillus polysaccharolyticus</name>
    <dbReference type="NCBI Taxonomy" id="582692"/>
    <lineage>
        <taxon>Bacteria</taxon>
        <taxon>Bacillati</taxon>
        <taxon>Bacillota</taxon>
        <taxon>Bacilli</taxon>
        <taxon>Bacillales</taxon>
        <taxon>Paenibacillaceae</taxon>
        <taxon>Paenibacillus</taxon>
    </lineage>
</organism>
<dbReference type="STRING" id="582692.SAMN05720606_10623"/>
<dbReference type="RefSeq" id="WP_244159269.1">
    <property type="nucleotide sequence ID" value="NZ_FMVM01000006.1"/>
</dbReference>
<dbReference type="AlphaFoldDB" id="A0A1G5GTP1"/>
<proteinExistence type="predicted"/>
<gene>
    <name evidence="1" type="ORF">SAMN05720606_10623</name>
</gene>